<feature type="binding site" evidence="3">
    <location>
        <position position="295"/>
    </location>
    <ligand>
        <name>Zn(2+)</name>
        <dbReference type="ChEBI" id="CHEBI:29105"/>
    </ligand>
</feature>
<feature type="binding site" evidence="3">
    <location>
        <begin position="158"/>
        <end position="161"/>
    </location>
    <ligand>
        <name>GTP</name>
        <dbReference type="ChEBI" id="CHEBI:37565"/>
    </ligand>
</feature>
<comment type="function">
    <text evidence="3">One of several proteins that assist in the late maturation steps of the functional core of the 30S ribosomal subunit. Helps release RbfA from mature subunits. May play a role in the assembly of ribosomal proteins into the subunit. Circularly permuted GTPase that catalyzes slow GTP hydrolysis, GTPase activity is stimulated by the 30S ribosomal subunit.</text>
</comment>
<comment type="subunit">
    <text evidence="3">Monomer. Associates with 30S ribosomal subunit, binds 16S rRNA.</text>
</comment>
<dbReference type="Proteomes" id="UP000571817">
    <property type="component" value="Unassembled WGS sequence"/>
</dbReference>
<feature type="compositionally biased region" description="Basic and acidic residues" evidence="4">
    <location>
        <begin position="1"/>
        <end position="14"/>
    </location>
</feature>
<sequence>MSRQREYDESDVRVRPGRRGSRPRTKERPAHADAVIGLVIGVDRGRWTCLVQDRPVIAMRARELGRKSVVVGDRVGLVGDTTGDPGSLARIVRIEPRTSLLRRTAEDDSDKIERVIVANADQLAIVTALADPEPRPRMVDRCLVAAYDAGMDPLLVLTKSDLRDPAQFLQDYVSLDVPYVVTTSVSGAEEGDGTDGLADLRARLQDRMTVLVGHSGVGKSTLVNALVPHAGRAIGIVNAVTGRGRHTSTSAVALPLADGGWVIDTPGVRSFGLAHVDLDRIIDHFPDLAAGTDECPRGCTHDEPECGLDAWVANGNAGPAGPSRLESLRRLLRSRAGTSDEHSAVHDQPDEPGEPPLVSDFAGD</sequence>
<feature type="compositionally biased region" description="Basic and acidic residues" evidence="4">
    <location>
        <begin position="338"/>
        <end position="349"/>
    </location>
</feature>
<protein>
    <recommendedName>
        <fullName evidence="3">Small ribosomal subunit biogenesis GTPase RsgA</fullName>
        <ecNumber evidence="3">3.6.1.-</ecNumber>
    </recommendedName>
</protein>
<feature type="region of interest" description="Disordered" evidence="4">
    <location>
        <begin position="1"/>
        <end position="29"/>
    </location>
</feature>
<keyword evidence="3" id="KW-0862">Zinc</keyword>
<dbReference type="PROSITE" id="PS50936">
    <property type="entry name" value="ENGC_GTPASE"/>
    <property type="match status" value="1"/>
</dbReference>
<dbReference type="CDD" id="cd01854">
    <property type="entry name" value="YjeQ_EngC"/>
    <property type="match status" value="1"/>
</dbReference>
<feature type="domain" description="CP-type G" evidence="6">
    <location>
        <begin position="109"/>
        <end position="271"/>
    </location>
</feature>
<gene>
    <name evidence="3" type="primary">rsgA</name>
    <name evidence="7" type="ORF">HNR15_000864</name>
</gene>
<feature type="binding site" evidence="3">
    <location>
        <position position="301"/>
    </location>
    <ligand>
        <name>Zn(2+)</name>
        <dbReference type="ChEBI" id="CHEBI:29105"/>
    </ligand>
</feature>
<keyword evidence="3" id="KW-0479">Metal-binding</keyword>
<dbReference type="Pfam" id="PF03193">
    <property type="entry name" value="RsgA_GTPase"/>
    <property type="match status" value="1"/>
</dbReference>
<dbReference type="GO" id="GO:0003924">
    <property type="term" value="F:GTPase activity"/>
    <property type="evidence" value="ECO:0007669"/>
    <property type="project" value="UniProtKB-UniRule"/>
</dbReference>
<dbReference type="InterPro" id="IPR010914">
    <property type="entry name" value="RsgA_GTPase_dom"/>
</dbReference>
<dbReference type="InterPro" id="IPR030378">
    <property type="entry name" value="G_CP_dom"/>
</dbReference>
<keyword evidence="3" id="KW-0699">rRNA-binding</keyword>
<feature type="binding site" evidence="3">
    <location>
        <position position="299"/>
    </location>
    <ligand>
        <name>Zn(2+)</name>
        <dbReference type="ChEBI" id="CHEBI:29105"/>
    </ligand>
</feature>
<accession>A0A853DGA7</accession>
<dbReference type="GO" id="GO:0005737">
    <property type="term" value="C:cytoplasm"/>
    <property type="evidence" value="ECO:0007669"/>
    <property type="project" value="UniProtKB-SubCell"/>
</dbReference>
<evidence type="ECO:0000256" key="4">
    <source>
        <dbReference type="SAM" id="MobiDB-lite"/>
    </source>
</evidence>
<dbReference type="RefSeq" id="WP_179479435.1">
    <property type="nucleotide sequence ID" value="NZ_JACCFW010000001.1"/>
</dbReference>
<keyword evidence="2 3" id="KW-0342">GTP-binding</keyword>
<evidence type="ECO:0000259" key="6">
    <source>
        <dbReference type="PROSITE" id="PS51721"/>
    </source>
</evidence>
<feature type="domain" description="EngC GTPase" evidence="5">
    <location>
        <begin position="118"/>
        <end position="269"/>
    </location>
</feature>
<evidence type="ECO:0000256" key="1">
    <source>
        <dbReference type="ARBA" id="ARBA00022741"/>
    </source>
</evidence>
<dbReference type="GO" id="GO:0046872">
    <property type="term" value="F:metal ion binding"/>
    <property type="evidence" value="ECO:0007669"/>
    <property type="project" value="UniProtKB-KW"/>
</dbReference>
<keyword evidence="3" id="KW-0963">Cytoplasm</keyword>
<evidence type="ECO:0000313" key="8">
    <source>
        <dbReference type="Proteomes" id="UP000571817"/>
    </source>
</evidence>
<comment type="similarity">
    <text evidence="3">Belongs to the TRAFAC class YlqF/YawG GTPase family. RsgA subfamily.</text>
</comment>
<dbReference type="GO" id="GO:0042274">
    <property type="term" value="P:ribosomal small subunit biogenesis"/>
    <property type="evidence" value="ECO:0007669"/>
    <property type="project" value="UniProtKB-UniRule"/>
</dbReference>
<dbReference type="EC" id="3.6.1.-" evidence="3"/>
<dbReference type="InterPro" id="IPR027417">
    <property type="entry name" value="P-loop_NTPase"/>
</dbReference>
<feature type="region of interest" description="Disordered" evidence="4">
    <location>
        <begin position="333"/>
        <end position="364"/>
    </location>
</feature>
<keyword evidence="1 3" id="KW-0547">Nucleotide-binding</keyword>
<proteinExistence type="inferred from homology"/>
<dbReference type="SUPFAM" id="SSF52540">
    <property type="entry name" value="P-loop containing nucleoside triphosphate hydrolases"/>
    <property type="match status" value="1"/>
</dbReference>
<dbReference type="GO" id="GO:0019843">
    <property type="term" value="F:rRNA binding"/>
    <property type="evidence" value="ECO:0007669"/>
    <property type="project" value="UniProtKB-KW"/>
</dbReference>
<dbReference type="PANTHER" id="PTHR32120:SF11">
    <property type="entry name" value="SMALL RIBOSOMAL SUBUNIT BIOGENESIS GTPASE RSGA 1, MITOCHONDRIAL-RELATED"/>
    <property type="match status" value="1"/>
</dbReference>
<feature type="binding site" evidence="3">
    <location>
        <position position="306"/>
    </location>
    <ligand>
        <name>Zn(2+)</name>
        <dbReference type="ChEBI" id="CHEBI:29105"/>
    </ligand>
</feature>
<dbReference type="Gene3D" id="3.40.50.300">
    <property type="entry name" value="P-loop containing nucleotide triphosphate hydrolases"/>
    <property type="match status" value="1"/>
</dbReference>
<reference evidence="7 8" key="1">
    <citation type="submission" date="2020-07" db="EMBL/GenBank/DDBJ databases">
        <title>Sequencing the genomes of 1000 actinobacteria strains.</title>
        <authorList>
            <person name="Klenk H.-P."/>
        </authorList>
    </citation>
    <scope>NUCLEOTIDE SEQUENCE [LARGE SCALE GENOMIC DNA]</scope>
    <source>
        <strain evidence="7 8">DSM 29531</strain>
    </source>
</reference>
<feature type="binding site" evidence="3">
    <location>
        <begin position="213"/>
        <end position="221"/>
    </location>
    <ligand>
        <name>GTP</name>
        <dbReference type="ChEBI" id="CHEBI:37565"/>
    </ligand>
</feature>
<comment type="cofactor">
    <cofactor evidence="3">
        <name>Zn(2+)</name>
        <dbReference type="ChEBI" id="CHEBI:29105"/>
    </cofactor>
    <text evidence="3">Binds 1 zinc ion per subunit.</text>
</comment>
<dbReference type="HAMAP" id="MF_01820">
    <property type="entry name" value="GTPase_RsgA"/>
    <property type="match status" value="1"/>
</dbReference>
<evidence type="ECO:0000256" key="3">
    <source>
        <dbReference type="HAMAP-Rule" id="MF_01820"/>
    </source>
</evidence>
<organism evidence="7 8">
    <name type="scientific">Allobranchiibius huperziae</name>
    <dbReference type="NCBI Taxonomy" id="1874116"/>
    <lineage>
        <taxon>Bacteria</taxon>
        <taxon>Bacillati</taxon>
        <taxon>Actinomycetota</taxon>
        <taxon>Actinomycetes</taxon>
        <taxon>Micrococcales</taxon>
        <taxon>Dermacoccaceae</taxon>
        <taxon>Allobranchiibius</taxon>
    </lineage>
</organism>
<comment type="caution">
    <text evidence="7">The sequence shown here is derived from an EMBL/GenBank/DDBJ whole genome shotgun (WGS) entry which is preliminary data.</text>
</comment>
<evidence type="ECO:0000256" key="2">
    <source>
        <dbReference type="ARBA" id="ARBA00023134"/>
    </source>
</evidence>
<keyword evidence="3 7" id="KW-0378">Hydrolase</keyword>
<dbReference type="PROSITE" id="PS51721">
    <property type="entry name" value="G_CP"/>
    <property type="match status" value="1"/>
</dbReference>
<keyword evidence="8" id="KW-1185">Reference proteome</keyword>
<dbReference type="GO" id="GO:0005525">
    <property type="term" value="F:GTP binding"/>
    <property type="evidence" value="ECO:0007669"/>
    <property type="project" value="UniProtKB-UniRule"/>
</dbReference>
<keyword evidence="3" id="KW-0690">Ribosome biogenesis</keyword>
<name>A0A853DGA7_9MICO</name>
<dbReference type="PANTHER" id="PTHR32120">
    <property type="entry name" value="SMALL RIBOSOMAL SUBUNIT BIOGENESIS GTPASE RSGA"/>
    <property type="match status" value="1"/>
</dbReference>
<dbReference type="NCBIfam" id="TIGR00157">
    <property type="entry name" value="ribosome small subunit-dependent GTPase A"/>
    <property type="match status" value="1"/>
</dbReference>
<dbReference type="EMBL" id="JACCFW010000001">
    <property type="protein sequence ID" value="NYJ73901.1"/>
    <property type="molecule type" value="Genomic_DNA"/>
</dbReference>
<dbReference type="AlphaFoldDB" id="A0A853DGA7"/>
<keyword evidence="3" id="KW-0694">RNA-binding</keyword>
<dbReference type="InterPro" id="IPR004881">
    <property type="entry name" value="Ribosome_biogen_GTPase_RsgA"/>
</dbReference>
<evidence type="ECO:0000313" key="7">
    <source>
        <dbReference type="EMBL" id="NYJ73901.1"/>
    </source>
</evidence>
<evidence type="ECO:0000259" key="5">
    <source>
        <dbReference type="PROSITE" id="PS50936"/>
    </source>
</evidence>
<comment type="subcellular location">
    <subcellularLocation>
        <location evidence="3">Cytoplasm</location>
    </subcellularLocation>
</comment>